<dbReference type="EMBL" id="VDGI01000046">
    <property type="protein sequence ID" value="TQR15505.1"/>
    <property type="molecule type" value="Genomic_DNA"/>
</dbReference>
<evidence type="ECO:0000313" key="1">
    <source>
        <dbReference type="EMBL" id="TQR15505.1"/>
    </source>
</evidence>
<evidence type="ECO:0000313" key="2">
    <source>
        <dbReference type="Proteomes" id="UP000316626"/>
    </source>
</evidence>
<gene>
    <name evidence="1" type="ORF">FG384_19285</name>
</gene>
<organism evidence="1 2">
    <name type="scientific">Psychrobacillus vulpis</name>
    <dbReference type="NCBI Taxonomy" id="2325572"/>
    <lineage>
        <taxon>Bacteria</taxon>
        <taxon>Bacillati</taxon>
        <taxon>Bacillota</taxon>
        <taxon>Bacilli</taxon>
        <taxon>Bacillales</taxon>
        <taxon>Bacillaceae</taxon>
        <taxon>Psychrobacillus</taxon>
    </lineage>
</organism>
<dbReference type="Gene3D" id="2.60.40.3830">
    <property type="match status" value="1"/>
</dbReference>
<dbReference type="Proteomes" id="UP000316626">
    <property type="component" value="Unassembled WGS sequence"/>
</dbReference>
<dbReference type="AlphaFoldDB" id="A0A544TDI4"/>
<reference evidence="1 2" key="1">
    <citation type="submission" date="2019-06" db="EMBL/GenBank/DDBJ databases">
        <title>Psychrobacillus vulpis sp. nov., a new species isolated from feces of a red fox that inhabits in The Tablas de Daimiel Natural Park, Albacete, Spain.</title>
        <authorList>
            <person name="Rodriguez M."/>
            <person name="Reina J.C."/>
            <person name="Bejar V."/>
            <person name="Llamas I."/>
        </authorList>
    </citation>
    <scope>NUCLEOTIDE SEQUENCE [LARGE SCALE GENOMIC DNA]</scope>
    <source>
        <strain evidence="1 2">Z8</strain>
    </source>
</reference>
<comment type="caution">
    <text evidence="1">The sequence shown here is derived from an EMBL/GenBank/DDBJ whole genome shotgun (WGS) entry which is preliminary data.</text>
</comment>
<protein>
    <recommendedName>
        <fullName evidence="3">DUF4871 domain-containing protein</fullName>
    </recommendedName>
</protein>
<evidence type="ECO:0008006" key="3">
    <source>
        <dbReference type="Google" id="ProtNLM"/>
    </source>
</evidence>
<sequence>MLVLVFLLLGCTKENDGDWNLSPTFDVDNLTLHGTEGKFGIIKVNGESNEPEFPVTQGRLYEVYFLDSSEELNGKKYKMMATHQETGETVKLHEKNIEKEQNAAKFGFDKLGLWKIDITIDEKNYTSFVVEAK</sequence>
<name>A0A544TDI4_9BACI</name>
<accession>A0A544TDI4</accession>
<dbReference type="OrthoDB" id="2453836at2"/>
<keyword evidence="2" id="KW-1185">Reference proteome</keyword>
<dbReference type="RefSeq" id="WP_142644312.1">
    <property type="nucleotide sequence ID" value="NZ_VDGI01000046.1"/>
</dbReference>
<proteinExistence type="predicted"/>